<dbReference type="OrthoDB" id="1901675at2759"/>
<dbReference type="Proteomes" id="UP000245207">
    <property type="component" value="Unassembled WGS sequence"/>
</dbReference>
<reference evidence="1 2" key="1">
    <citation type="journal article" date="2018" name="Mol. Plant">
        <title>The genome of Artemisia annua provides insight into the evolution of Asteraceae family and artemisinin biosynthesis.</title>
        <authorList>
            <person name="Shen Q."/>
            <person name="Zhang L."/>
            <person name="Liao Z."/>
            <person name="Wang S."/>
            <person name="Yan T."/>
            <person name="Shi P."/>
            <person name="Liu M."/>
            <person name="Fu X."/>
            <person name="Pan Q."/>
            <person name="Wang Y."/>
            <person name="Lv Z."/>
            <person name="Lu X."/>
            <person name="Zhang F."/>
            <person name="Jiang W."/>
            <person name="Ma Y."/>
            <person name="Chen M."/>
            <person name="Hao X."/>
            <person name="Li L."/>
            <person name="Tang Y."/>
            <person name="Lv G."/>
            <person name="Zhou Y."/>
            <person name="Sun X."/>
            <person name="Brodelius P.E."/>
            <person name="Rose J.K.C."/>
            <person name="Tang K."/>
        </authorList>
    </citation>
    <scope>NUCLEOTIDE SEQUENCE [LARGE SCALE GENOMIC DNA]</scope>
    <source>
        <strain evidence="2">cv. Huhao1</strain>
        <tissue evidence="1">Leaf</tissue>
    </source>
</reference>
<comment type="caution">
    <text evidence="1">The sequence shown here is derived from an EMBL/GenBank/DDBJ whole genome shotgun (WGS) entry which is preliminary data.</text>
</comment>
<dbReference type="PANTHER" id="PTHR11017">
    <property type="entry name" value="LEUCINE-RICH REPEAT-CONTAINING PROTEIN"/>
    <property type="match status" value="1"/>
</dbReference>
<keyword evidence="2" id="KW-1185">Reference proteome</keyword>
<dbReference type="PANTHER" id="PTHR11017:SF585">
    <property type="entry name" value="TIR DOMAIN-CONTAINING PROTEIN"/>
    <property type="match status" value="1"/>
</dbReference>
<dbReference type="EMBL" id="PKPP01003441">
    <property type="protein sequence ID" value="PWA69421.1"/>
    <property type="molecule type" value="Genomic_DNA"/>
</dbReference>
<evidence type="ECO:0000313" key="1">
    <source>
        <dbReference type="EMBL" id="PWA69421.1"/>
    </source>
</evidence>
<gene>
    <name evidence="1" type="ORF">CTI12_AA280660</name>
</gene>
<sequence length="516" mass="59121">MEKLRLLQLNYAQFHGSYKHFPKGLRWLSMHGFPLSCIPPEIQMENMVALDMSYSILQEFLKNPTLLRSLKFLNLNSSKIVRMGNFLELPALERLILVGSERLIVVCESIGKCTNLVIVDLNGCASLGEFPSEIKDMESLKILNASDININSKSSSCAIVEGPIEVKNINLSRNPITSLPDFVKSLSRLEFLCLEGCKLLKSVSCLPSRVVFMDANKCTSLEKITFHPEFLLSCLPYNNREVQTPIHQEIFRRPKISFLSSDSLSEIEGIRKVQPLAEVDKNIICNLGWSNLELVMNQQVQVFDLVGWDMPKELPVQMLYEHGIFSTSFRGRKLPKWFVHKSNGPIITFTVPSSPNNLRGLNVGYVYTVPHNRYGDWVDSVYNRTKELKMMYEHHFRASDATDVEDGIVCVRHWIIGKNEMEEGDKVTIHVAWPERNNVKVSQCGISFEYDDGKQDEDPLAVYKLWNCKYGLYSMIPFDGSYRHSSRHFTSPPPDQFDSVTTHKFVGYIPRRSFFR</sequence>
<evidence type="ECO:0000313" key="2">
    <source>
        <dbReference type="Proteomes" id="UP000245207"/>
    </source>
</evidence>
<organism evidence="1 2">
    <name type="scientific">Artemisia annua</name>
    <name type="common">Sweet wormwood</name>
    <dbReference type="NCBI Taxonomy" id="35608"/>
    <lineage>
        <taxon>Eukaryota</taxon>
        <taxon>Viridiplantae</taxon>
        <taxon>Streptophyta</taxon>
        <taxon>Embryophyta</taxon>
        <taxon>Tracheophyta</taxon>
        <taxon>Spermatophyta</taxon>
        <taxon>Magnoliopsida</taxon>
        <taxon>eudicotyledons</taxon>
        <taxon>Gunneridae</taxon>
        <taxon>Pentapetalae</taxon>
        <taxon>asterids</taxon>
        <taxon>campanulids</taxon>
        <taxon>Asterales</taxon>
        <taxon>Asteraceae</taxon>
        <taxon>Asteroideae</taxon>
        <taxon>Anthemideae</taxon>
        <taxon>Artemisiinae</taxon>
        <taxon>Artemisia</taxon>
    </lineage>
</organism>
<dbReference type="SUPFAM" id="SSF52058">
    <property type="entry name" value="L domain-like"/>
    <property type="match status" value="1"/>
</dbReference>
<accession>A0A2U1N7F8</accession>
<dbReference type="GO" id="GO:0006952">
    <property type="term" value="P:defense response"/>
    <property type="evidence" value="ECO:0007669"/>
    <property type="project" value="InterPro"/>
</dbReference>
<name>A0A2U1N7F8_ARTAN</name>
<dbReference type="InterPro" id="IPR032675">
    <property type="entry name" value="LRR_dom_sf"/>
</dbReference>
<proteinExistence type="predicted"/>
<dbReference type="Gene3D" id="3.80.10.10">
    <property type="entry name" value="Ribonuclease Inhibitor"/>
    <property type="match status" value="2"/>
</dbReference>
<protein>
    <submittedName>
        <fullName evidence="1">Toll/interleukin-1 receptor (TIR) domain-containing protein</fullName>
    </submittedName>
</protein>
<dbReference type="InterPro" id="IPR044974">
    <property type="entry name" value="Disease_R_plants"/>
</dbReference>
<dbReference type="AlphaFoldDB" id="A0A2U1N7F8"/>
<keyword evidence="1" id="KW-0675">Receptor</keyword>